<feature type="compositionally biased region" description="Low complexity" evidence="3">
    <location>
        <begin position="60"/>
        <end position="70"/>
    </location>
</feature>
<gene>
    <name evidence="6" type="ORF">GIY30_20130</name>
</gene>
<reference evidence="6 7" key="1">
    <citation type="submission" date="2019-11" db="EMBL/GenBank/DDBJ databases">
        <title>Gordonia sp. nov., a novel actinobacterium isolated from mangrove soil in Hainan.</title>
        <authorList>
            <person name="Huang X."/>
            <person name="Xie Y."/>
            <person name="Chu X."/>
            <person name="Xiao K."/>
        </authorList>
    </citation>
    <scope>NUCLEOTIDE SEQUENCE [LARGE SCALE GENOMIC DNA]</scope>
    <source>
        <strain evidence="6 7">HNM0687</strain>
    </source>
</reference>
<dbReference type="RefSeq" id="WP_160903845.1">
    <property type="nucleotide sequence ID" value="NZ_CP102850.1"/>
</dbReference>
<protein>
    <submittedName>
        <fullName evidence="6">ABC transporter substrate-binding protein</fullName>
    </submittedName>
</protein>
<dbReference type="InterPro" id="IPR051010">
    <property type="entry name" value="BCAA_transport"/>
</dbReference>
<evidence type="ECO:0000313" key="7">
    <source>
        <dbReference type="Proteomes" id="UP000475545"/>
    </source>
</evidence>
<dbReference type="EMBL" id="WMBR01000006">
    <property type="protein sequence ID" value="MXP23651.1"/>
    <property type="molecule type" value="Genomic_DNA"/>
</dbReference>
<sequence length="421" mass="43145">MRRRTGRVFAAAVAAACVFSVVSCSSDDDSGSDGSGGAAEGSGVAATGDPIRVGLFNPSQGPGTQPGVTTGKDAAVEYINNQIGGIDGRPIEVIDCGIDQTAPESTISCANQFVQAGVVAAIDGYNSESQAAMPILTSAGIPMVGQIPFNTATGAEAANRVYFGPPAAAFLVGFMQSLKAAEKESLTLANADLPQAHQVFDTLMVPLGQQLQIDVNGVYYPPAGPNYTALATTLADGDPAAAGLMTSANENNCTKLSQSLRSVGYQGTMFMAACTEFIETMGAQAVGAQTYSPIWQPPALDSAPQEVKENVQISEQYVDEAGGSGGFYAYGMFATLVDFVNGLNTAGVTDFTGPSVLAGLKGLTDFQSFAGPTLTCGKETTPNCTTEMLLFEVTGDNTTEPVGGGYITPNPEVLAMIPGAI</sequence>
<keyword evidence="7" id="KW-1185">Reference proteome</keyword>
<comment type="caution">
    <text evidence="6">The sequence shown here is derived from an EMBL/GenBank/DDBJ whole genome shotgun (WGS) entry which is preliminary data.</text>
</comment>
<feature type="chain" id="PRO_5038426001" evidence="4">
    <location>
        <begin position="26"/>
        <end position="421"/>
    </location>
</feature>
<evidence type="ECO:0000256" key="4">
    <source>
        <dbReference type="SAM" id="SignalP"/>
    </source>
</evidence>
<organism evidence="6 7">
    <name type="scientific">Gordonia mangrovi</name>
    <dbReference type="NCBI Taxonomy" id="2665643"/>
    <lineage>
        <taxon>Bacteria</taxon>
        <taxon>Bacillati</taxon>
        <taxon>Actinomycetota</taxon>
        <taxon>Actinomycetes</taxon>
        <taxon>Mycobacteriales</taxon>
        <taxon>Gordoniaceae</taxon>
        <taxon>Gordonia</taxon>
    </lineage>
</organism>
<evidence type="ECO:0000256" key="2">
    <source>
        <dbReference type="ARBA" id="ARBA00022729"/>
    </source>
</evidence>
<accession>A0A6L7GX82</accession>
<dbReference type="Pfam" id="PF13458">
    <property type="entry name" value="Peripla_BP_6"/>
    <property type="match status" value="1"/>
</dbReference>
<comment type="similarity">
    <text evidence="1">Belongs to the leucine-binding protein family.</text>
</comment>
<dbReference type="Proteomes" id="UP000475545">
    <property type="component" value="Unassembled WGS sequence"/>
</dbReference>
<dbReference type="PANTHER" id="PTHR30483">
    <property type="entry name" value="LEUCINE-SPECIFIC-BINDING PROTEIN"/>
    <property type="match status" value="1"/>
</dbReference>
<evidence type="ECO:0000313" key="6">
    <source>
        <dbReference type="EMBL" id="MXP23651.1"/>
    </source>
</evidence>
<dbReference type="PANTHER" id="PTHR30483:SF6">
    <property type="entry name" value="PERIPLASMIC BINDING PROTEIN OF ABC TRANSPORTER FOR NATURAL AMINO ACIDS"/>
    <property type="match status" value="1"/>
</dbReference>
<dbReference type="AlphaFoldDB" id="A0A6L7GX82"/>
<feature type="signal peptide" evidence="4">
    <location>
        <begin position="1"/>
        <end position="25"/>
    </location>
</feature>
<feature type="domain" description="Leucine-binding protein" evidence="5">
    <location>
        <begin position="50"/>
        <end position="394"/>
    </location>
</feature>
<feature type="region of interest" description="Disordered" evidence="3">
    <location>
        <begin position="50"/>
        <end position="70"/>
    </location>
</feature>
<dbReference type="InterPro" id="IPR028082">
    <property type="entry name" value="Peripla_BP_I"/>
</dbReference>
<evidence type="ECO:0000256" key="1">
    <source>
        <dbReference type="ARBA" id="ARBA00010062"/>
    </source>
</evidence>
<dbReference type="SUPFAM" id="SSF53822">
    <property type="entry name" value="Periplasmic binding protein-like I"/>
    <property type="match status" value="1"/>
</dbReference>
<proteinExistence type="inferred from homology"/>
<keyword evidence="2 4" id="KW-0732">Signal</keyword>
<evidence type="ECO:0000259" key="5">
    <source>
        <dbReference type="Pfam" id="PF13458"/>
    </source>
</evidence>
<name>A0A6L7GX82_9ACTN</name>
<dbReference type="Gene3D" id="3.40.50.2300">
    <property type="match status" value="2"/>
</dbReference>
<dbReference type="InterPro" id="IPR028081">
    <property type="entry name" value="Leu-bd"/>
</dbReference>
<evidence type="ECO:0000256" key="3">
    <source>
        <dbReference type="SAM" id="MobiDB-lite"/>
    </source>
</evidence>
<dbReference type="PROSITE" id="PS51257">
    <property type="entry name" value="PROKAR_LIPOPROTEIN"/>
    <property type="match status" value="1"/>
</dbReference>